<evidence type="ECO:0000313" key="2">
    <source>
        <dbReference type="EMBL" id="OQS37168.1"/>
    </source>
</evidence>
<comment type="caution">
    <text evidence="2">The sequence shown here is derived from an EMBL/GenBank/DDBJ whole genome shotgun (WGS) entry which is preliminary data.</text>
</comment>
<dbReference type="GO" id="GO:0043709">
    <property type="term" value="P:cell adhesion involved in single-species biofilm formation"/>
    <property type="evidence" value="ECO:0007669"/>
    <property type="project" value="InterPro"/>
</dbReference>
<feature type="transmembrane region" description="Helical" evidence="1">
    <location>
        <begin position="75"/>
        <end position="94"/>
    </location>
</feature>
<dbReference type="AlphaFoldDB" id="A0A1W0CR58"/>
<dbReference type="EMBL" id="MUKV01000020">
    <property type="protein sequence ID" value="OQS37168.1"/>
    <property type="molecule type" value="Genomic_DNA"/>
</dbReference>
<name>A0A1W0CR58_9NEIS</name>
<reference evidence="2 3" key="1">
    <citation type="submission" date="2017-02" db="EMBL/GenBank/DDBJ databases">
        <title>Chromobacterium haemolyticum H5244.</title>
        <authorList>
            <person name="Gulvik C.A."/>
        </authorList>
    </citation>
    <scope>NUCLEOTIDE SEQUENCE [LARGE SCALE GENOMIC DNA]</scope>
    <source>
        <strain evidence="2 3">H5244</strain>
    </source>
</reference>
<organism evidence="2 3">
    <name type="scientific">Chromobacterium haemolyticum</name>
    <dbReference type="NCBI Taxonomy" id="394935"/>
    <lineage>
        <taxon>Bacteria</taxon>
        <taxon>Pseudomonadati</taxon>
        <taxon>Pseudomonadota</taxon>
        <taxon>Betaproteobacteria</taxon>
        <taxon>Neisseriales</taxon>
        <taxon>Chromobacteriaceae</taxon>
        <taxon>Chromobacterium</taxon>
    </lineage>
</organism>
<sequence length="157" mass="17687">MSRLGDGLIIQASHNMSALQRLLSWLMTLVCWLAWLYLWLPALAYVGYLIWGRDVLPAALRAEDAPEHLDKLRDYGLEIALIGLCLLLWSRINYWRFTGKQKRSPIPNVALEKLAEDLGLPPDELREGQAAKVVVVHHCNEGGIARIETVTRLPPPA</sequence>
<evidence type="ECO:0000256" key="1">
    <source>
        <dbReference type="SAM" id="Phobius"/>
    </source>
</evidence>
<dbReference type="RefSeq" id="WP_081556014.1">
    <property type="nucleotide sequence ID" value="NZ_MUKV01000020.1"/>
</dbReference>
<evidence type="ECO:0000313" key="3">
    <source>
        <dbReference type="Proteomes" id="UP000192721"/>
    </source>
</evidence>
<keyword evidence="1" id="KW-0812">Transmembrane</keyword>
<dbReference type="Proteomes" id="UP000192721">
    <property type="component" value="Unassembled WGS sequence"/>
</dbReference>
<feature type="transmembrane region" description="Helical" evidence="1">
    <location>
        <begin position="22"/>
        <end position="51"/>
    </location>
</feature>
<keyword evidence="1" id="KW-0472">Membrane</keyword>
<gene>
    <name evidence="2" type="ORF">B0T45_14795</name>
</gene>
<dbReference type="InterPro" id="IPR023829">
    <property type="entry name" value="PGA_PgaD"/>
</dbReference>
<dbReference type="Pfam" id="PF13994">
    <property type="entry name" value="PgaD"/>
    <property type="match status" value="1"/>
</dbReference>
<accession>A0A1W0CR58</accession>
<protein>
    <submittedName>
        <fullName evidence="2">Poly-beta-1,6-N-acetyl-D-glucosamine biosynthesis protein PgaD</fullName>
    </submittedName>
</protein>
<dbReference type="NCBIfam" id="TIGR03940">
    <property type="entry name" value="PGA_PgaD"/>
    <property type="match status" value="1"/>
</dbReference>
<keyword evidence="1" id="KW-1133">Transmembrane helix</keyword>
<proteinExistence type="predicted"/>